<dbReference type="Proteomes" id="UP000005010">
    <property type="component" value="Chromosome"/>
</dbReference>
<dbReference type="GO" id="GO:0008289">
    <property type="term" value="F:lipid binding"/>
    <property type="evidence" value="ECO:0007669"/>
    <property type="project" value="UniProtKB-KW"/>
</dbReference>
<dbReference type="KEGG" id="hce:HCW_01325"/>
<comment type="function">
    <text evidence="8 10">Plays an essential role in the initiation and regulation of chromosomal replication. ATP-DnaA binds to the origin of replication (oriC) to initiate formation of the DNA replication initiation complex once per cell cycle. Binds the DnaA box (a 9 base pair repeat at the origin) and separates the double-stranded (ds)DNA. Forms a right-handed helical filament on oriC DNA; dsDNA binds to the exterior of the filament while single-stranded (ss)DNA is stabiized in the filament's interior. The ATP-DnaA-oriC complex binds and stabilizes one strand of the AT-rich DNA unwinding element (DUE), permitting loading of DNA polymerase. After initiation quickly degrades to an ADP-DnaA complex that is not apt for DNA replication. Binds acidic phospholipids.</text>
</comment>
<keyword evidence="7 8" id="KW-0238">DNA-binding</keyword>
<feature type="binding site" evidence="8">
    <location>
        <position position="157"/>
    </location>
    <ligand>
        <name>ATP</name>
        <dbReference type="ChEBI" id="CHEBI:30616"/>
    </ligand>
</feature>
<dbReference type="GO" id="GO:0005737">
    <property type="term" value="C:cytoplasm"/>
    <property type="evidence" value="ECO:0007669"/>
    <property type="project" value="UniProtKB-SubCell"/>
</dbReference>
<dbReference type="SMART" id="SM00382">
    <property type="entry name" value="AAA"/>
    <property type="match status" value="1"/>
</dbReference>
<feature type="binding site" evidence="8">
    <location>
        <position position="154"/>
    </location>
    <ligand>
        <name>ATP</name>
        <dbReference type="ChEBI" id="CHEBI:30616"/>
    </ligand>
</feature>
<dbReference type="InterPro" id="IPR020591">
    <property type="entry name" value="Chromosome_initiator_DnaA-like"/>
</dbReference>
<dbReference type="InterPro" id="IPR013317">
    <property type="entry name" value="DnaA_dom"/>
</dbReference>
<dbReference type="GO" id="GO:0005886">
    <property type="term" value="C:plasma membrane"/>
    <property type="evidence" value="ECO:0007669"/>
    <property type="project" value="TreeGrafter"/>
</dbReference>
<keyword evidence="2 8" id="KW-0963">Cytoplasm</keyword>
<comment type="subcellular location">
    <subcellularLocation>
        <location evidence="8">Cytoplasm</location>
    </subcellularLocation>
</comment>
<comment type="similarity">
    <text evidence="1 8 11">Belongs to the DnaA family.</text>
</comment>
<proteinExistence type="inferred from homology"/>
<dbReference type="InterPro" id="IPR038454">
    <property type="entry name" value="DnaA_N_sf"/>
</dbReference>
<dbReference type="GO" id="GO:0005524">
    <property type="term" value="F:ATP binding"/>
    <property type="evidence" value="ECO:0007669"/>
    <property type="project" value="UniProtKB-UniRule"/>
</dbReference>
<evidence type="ECO:0000256" key="4">
    <source>
        <dbReference type="ARBA" id="ARBA00022741"/>
    </source>
</evidence>
<dbReference type="EMBL" id="CP003479">
    <property type="protein sequence ID" value="AFI03554.1"/>
    <property type="molecule type" value="Genomic_DNA"/>
</dbReference>
<dbReference type="GO" id="GO:0006275">
    <property type="term" value="P:regulation of DNA replication"/>
    <property type="evidence" value="ECO:0007669"/>
    <property type="project" value="UniProtKB-UniRule"/>
</dbReference>
<feature type="region of interest" description="Domain I, interacts with DnaA modulators" evidence="8">
    <location>
        <begin position="1"/>
        <end position="106"/>
    </location>
</feature>
<dbReference type="InterPro" id="IPR027417">
    <property type="entry name" value="P-loop_NTPase"/>
</dbReference>
<dbReference type="InterPro" id="IPR010921">
    <property type="entry name" value="Trp_repressor/repl_initiator"/>
</dbReference>
<evidence type="ECO:0000256" key="3">
    <source>
        <dbReference type="ARBA" id="ARBA00022705"/>
    </source>
</evidence>
<dbReference type="InterPro" id="IPR018312">
    <property type="entry name" value="Chromosome_initiator_DnaA_CS"/>
</dbReference>
<evidence type="ECO:0000256" key="8">
    <source>
        <dbReference type="HAMAP-Rule" id="MF_00377"/>
    </source>
</evidence>
<keyword evidence="6 8" id="KW-0446">Lipid-binding</keyword>
<comment type="domain">
    <text evidence="8">Domain I is involved in oligomerization and binding regulators, domain II is flexibile and of varying length in different bacteria, domain III forms the AAA+ region, while domain IV binds dsDNA.</text>
</comment>
<dbReference type="CDD" id="cd00009">
    <property type="entry name" value="AAA"/>
    <property type="match status" value="1"/>
</dbReference>
<feature type="binding site" evidence="8">
    <location>
        <position position="156"/>
    </location>
    <ligand>
        <name>ATP</name>
        <dbReference type="ChEBI" id="CHEBI:30616"/>
    </ligand>
</feature>
<dbReference type="Pfam" id="PF08299">
    <property type="entry name" value="Bac_DnaA_C"/>
    <property type="match status" value="1"/>
</dbReference>
<dbReference type="PANTHER" id="PTHR30050">
    <property type="entry name" value="CHROMOSOMAL REPLICATION INITIATOR PROTEIN DNAA"/>
    <property type="match status" value="1"/>
</dbReference>
<evidence type="ECO:0000256" key="1">
    <source>
        <dbReference type="ARBA" id="ARBA00006583"/>
    </source>
</evidence>
<protein>
    <recommendedName>
        <fullName evidence="8 9">Chromosomal replication initiator protein DnaA</fullName>
    </recommendedName>
</protein>
<organism evidence="14 15">
    <name type="scientific">Helicobacter cetorum (strain ATCC BAA-429 / MIT 00-7128)</name>
    <dbReference type="NCBI Taxonomy" id="182217"/>
    <lineage>
        <taxon>Bacteria</taxon>
        <taxon>Pseudomonadati</taxon>
        <taxon>Campylobacterota</taxon>
        <taxon>Epsilonproteobacteria</taxon>
        <taxon>Campylobacterales</taxon>
        <taxon>Helicobacteraceae</taxon>
        <taxon>Helicobacter</taxon>
    </lineage>
</organism>
<dbReference type="SUPFAM" id="SSF48295">
    <property type="entry name" value="TrpR-like"/>
    <property type="match status" value="1"/>
</dbReference>
<keyword evidence="3 8" id="KW-0235">DNA replication</keyword>
<dbReference type="HAMAP" id="MF_00377">
    <property type="entry name" value="DnaA_bact"/>
    <property type="match status" value="1"/>
</dbReference>
<dbReference type="PANTHER" id="PTHR30050:SF2">
    <property type="entry name" value="CHROMOSOMAL REPLICATION INITIATOR PROTEIN DNAA"/>
    <property type="match status" value="1"/>
</dbReference>
<evidence type="ECO:0000259" key="12">
    <source>
        <dbReference type="SMART" id="SM00382"/>
    </source>
</evidence>
<comment type="subunit">
    <text evidence="8">Oligomerizes as a right-handed, spiral filament on DNA at oriC.</text>
</comment>
<evidence type="ECO:0000256" key="9">
    <source>
        <dbReference type="NCBIfam" id="TIGR00362"/>
    </source>
</evidence>
<evidence type="ECO:0000259" key="13">
    <source>
        <dbReference type="SMART" id="SM00760"/>
    </source>
</evidence>
<dbReference type="STRING" id="182217.HCW_01325"/>
<evidence type="ECO:0000256" key="10">
    <source>
        <dbReference type="RuleBase" id="RU000577"/>
    </source>
</evidence>
<keyword evidence="4 8" id="KW-0547">Nucleotide-binding</keyword>
<evidence type="ECO:0000256" key="5">
    <source>
        <dbReference type="ARBA" id="ARBA00022840"/>
    </source>
</evidence>
<dbReference type="NCBIfam" id="TIGR00362">
    <property type="entry name" value="DnaA"/>
    <property type="match status" value="1"/>
</dbReference>
<dbReference type="eggNOG" id="COG0593">
    <property type="taxonomic scope" value="Bacteria"/>
</dbReference>
<gene>
    <name evidence="8 14" type="primary">dnaA</name>
    <name evidence="14" type="ordered locus">HCW_01325</name>
</gene>
<dbReference type="InterPro" id="IPR024633">
    <property type="entry name" value="DnaA_N_dom"/>
</dbReference>
<sequence length="444" mass="50087">MRYNTPMNSIEKEILDLVKQKVNPSEFESYLSQLKYNSNKSKSDIAVFSVPNMLVCNYIKSKYSALLSELLSQNKIGKHLANSVQVQFEVGSKIQVAEKPIINYNASKSSINASYTFENFVVGKCGNNVYKIAKDIAQSDTPPCNPVLFYGGTGLGKTHILNAIGNHALEKQKNVVLLTAEEFMNDYKARLHNKTMDSFREKYRNCDFFLLDDAQFLQGKPKLEEEFYYTFNALYEKKKQIVLISDKPPRDIIGLEERLKSRFSSGVIAKAMPPDLETKLSIVKQKCQLNKIALPEDVMEYLAQNSDNIRQIEGAISTIRVNTDLMNAKIDLNLAKNALEGLQKDNIENSNLENIVLAVSQSLNLKSSELRKSSRQKNVALGRQLVVYFAKLYTPNSTLSLAQFLDLKNHSSISKSYSSIKKSLEAKNSLVSNLVMEIKTRLNT</sequence>
<dbReference type="Gene3D" id="3.40.50.300">
    <property type="entry name" value="P-loop containing nucleotide triphosphate hydrolases"/>
    <property type="match status" value="1"/>
</dbReference>
<dbReference type="PRINTS" id="PR00051">
    <property type="entry name" value="DNAA"/>
</dbReference>
<dbReference type="Gene3D" id="3.30.300.180">
    <property type="match status" value="1"/>
</dbReference>
<dbReference type="InterPro" id="IPR013159">
    <property type="entry name" value="DnaA_C"/>
</dbReference>
<dbReference type="PATRIC" id="fig|182217.3.peg.275"/>
<evidence type="ECO:0000256" key="11">
    <source>
        <dbReference type="RuleBase" id="RU004227"/>
    </source>
</evidence>
<dbReference type="SUPFAM" id="SSF52540">
    <property type="entry name" value="P-loop containing nucleoside triphosphate hydrolases"/>
    <property type="match status" value="1"/>
</dbReference>
<comment type="caution">
    <text evidence="8">Lacks conserved residue(s) required for the propagation of feature annotation.</text>
</comment>
<dbReference type="PROSITE" id="PS01008">
    <property type="entry name" value="DNAA"/>
    <property type="match status" value="1"/>
</dbReference>
<dbReference type="Pfam" id="PF00308">
    <property type="entry name" value="Bac_DnaA"/>
    <property type="match status" value="1"/>
</dbReference>
<evidence type="ECO:0000256" key="7">
    <source>
        <dbReference type="ARBA" id="ARBA00023125"/>
    </source>
</evidence>
<keyword evidence="5 8" id="KW-0067">ATP-binding</keyword>
<dbReference type="SMART" id="SM00760">
    <property type="entry name" value="Bac_DnaA_C"/>
    <property type="match status" value="1"/>
</dbReference>
<dbReference type="Gene3D" id="1.10.1750.10">
    <property type="match status" value="1"/>
</dbReference>
<dbReference type="HOGENOM" id="CLU_026910_3_2_7"/>
<feature type="binding site" evidence="8">
    <location>
        <position position="158"/>
    </location>
    <ligand>
        <name>ATP</name>
        <dbReference type="ChEBI" id="CHEBI:30616"/>
    </ligand>
</feature>
<dbReference type="GO" id="GO:0003688">
    <property type="term" value="F:DNA replication origin binding"/>
    <property type="evidence" value="ECO:0007669"/>
    <property type="project" value="UniProtKB-UniRule"/>
</dbReference>
<evidence type="ECO:0000256" key="6">
    <source>
        <dbReference type="ARBA" id="ARBA00023121"/>
    </source>
</evidence>
<evidence type="ECO:0000313" key="14">
    <source>
        <dbReference type="EMBL" id="AFI03554.1"/>
    </source>
</evidence>
<reference evidence="15" key="1">
    <citation type="submission" date="2012-04" db="EMBL/GenBank/DDBJ databases">
        <title>Complete genome sequence of Helicobacter cetorum strain MIT 00-7128.</title>
        <authorList>
            <person name="Kersulyte D."/>
            <person name="Berg D.E."/>
        </authorList>
    </citation>
    <scope>NUCLEOTIDE SEQUENCE [LARGE SCALE GENOMIC DNA]</scope>
    <source>
        <strain evidence="15">MIT 00-7128</strain>
    </source>
</reference>
<dbReference type="InterPro" id="IPR001957">
    <property type="entry name" value="Chromosome_initiator_DnaA"/>
</dbReference>
<dbReference type="AlphaFoldDB" id="I0EKT5"/>
<keyword evidence="15" id="KW-1185">Reference proteome</keyword>
<feature type="domain" description="Chromosomal replication initiator DnaA C-terminal" evidence="13">
    <location>
        <begin position="351"/>
        <end position="420"/>
    </location>
</feature>
<evidence type="ECO:0000313" key="15">
    <source>
        <dbReference type="Proteomes" id="UP000005010"/>
    </source>
</evidence>
<feature type="region of interest" description="Domain IV, binds dsDNA" evidence="8">
    <location>
        <begin position="324"/>
        <end position="444"/>
    </location>
</feature>
<feature type="domain" description="AAA+ ATPase" evidence="12">
    <location>
        <begin position="143"/>
        <end position="273"/>
    </location>
</feature>
<evidence type="ECO:0000256" key="2">
    <source>
        <dbReference type="ARBA" id="ARBA00022490"/>
    </source>
</evidence>
<dbReference type="GO" id="GO:0006270">
    <property type="term" value="P:DNA replication initiation"/>
    <property type="evidence" value="ECO:0007669"/>
    <property type="project" value="UniProtKB-UniRule"/>
</dbReference>
<name>I0EKT5_HELC0</name>
<accession>I0EKT5</accession>
<dbReference type="Gene3D" id="1.10.8.60">
    <property type="match status" value="1"/>
</dbReference>
<dbReference type="Pfam" id="PF11638">
    <property type="entry name" value="DnaA_N"/>
    <property type="match status" value="1"/>
</dbReference>
<dbReference type="InterPro" id="IPR003593">
    <property type="entry name" value="AAA+_ATPase"/>
</dbReference>